<dbReference type="Proteomes" id="UP000242715">
    <property type="component" value="Unassembled WGS sequence"/>
</dbReference>
<evidence type="ECO:0000313" key="1">
    <source>
        <dbReference type="EMBL" id="GAU42431.1"/>
    </source>
</evidence>
<accession>A0A2Z6NF37</accession>
<protein>
    <submittedName>
        <fullName evidence="1">Uncharacterized protein</fullName>
    </submittedName>
</protein>
<gene>
    <name evidence="1" type="ORF">TSUD_247730</name>
</gene>
<reference evidence="2" key="1">
    <citation type="journal article" date="2017" name="Front. Plant Sci.">
        <title>Climate Clever Clovers: New Paradigm to Reduce the Environmental Footprint of Ruminants by Breeding Low Methanogenic Forages Utilizing Haplotype Variation.</title>
        <authorList>
            <person name="Kaur P."/>
            <person name="Appels R."/>
            <person name="Bayer P.E."/>
            <person name="Keeble-Gagnere G."/>
            <person name="Wang J."/>
            <person name="Hirakawa H."/>
            <person name="Shirasawa K."/>
            <person name="Vercoe P."/>
            <person name="Stefanova K."/>
            <person name="Durmic Z."/>
            <person name="Nichols P."/>
            <person name="Revell C."/>
            <person name="Isobe S.N."/>
            <person name="Edwards D."/>
            <person name="Erskine W."/>
        </authorList>
    </citation>
    <scope>NUCLEOTIDE SEQUENCE [LARGE SCALE GENOMIC DNA]</scope>
    <source>
        <strain evidence="2">cv. Daliak</strain>
    </source>
</reference>
<dbReference type="AlphaFoldDB" id="A0A2Z6NF37"/>
<name>A0A2Z6NF37_TRISU</name>
<evidence type="ECO:0000313" key="2">
    <source>
        <dbReference type="Proteomes" id="UP000242715"/>
    </source>
</evidence>
<proteinExistence type="predicted"/>
<sequence>MAPEPQLIHHSVKCIERQRRVIPPQVLTRHHTRSSHIFMPSPPSNILHITFNKHSHLLHFNKSSARKVELIGSERTVPVWKIFVDA</sequence>
<keyword evidence="2" id="KW-1185">Reference proteome</keyword>
<organism evidence="1 2">
    <name type="scientific">Trifolium subterraneum</name>
    <name type="common">Subterranean clover</name>
    <dbReference type="NCBI Taxonomy" id="3900"/>
    <lineage>
        <taxon>Eukaryota</taxon>
        <taxon>Viridiplantae</taxon>
        <taxon>Streptophyta</taxon>
        <taxon>Embryophyta</taxon>
        <taxon>Tracheophyta</taxon>
        <taxon>Spermatophyta</taxon>
        <taxon>Magnoliopsida</taxon>
        <taxon>eudicotyledons</taxon>
        <taxon>Gunneridae</taxon>
        <taxon>Pentapetalae</taxon>
        <taxon>rosids</taxon>
        <taxon>fabids</taxon>
        <taxon>Fabales</taxon>
        <taxon>Fabaceae</taxon>
        <taxon>Papilionoideae</taxon>
        <taxon>50 kb inversion clade</taxon>
        <taxon>NPAAA clade</taxon>
        <taxon>Hologalegina</taxon>
        <taxon>IRL clade</taxon>
        <taxon>Trifolieae</taxon>
        <taxon>Trifolium</taxon>
    </lineage>
</organism>
<dbReference type="EMBL" id="DF973919">
    <property type="protein sequence ID" value="GAU42431.1"/>
    <property type="molecule type" value="Genomic_DNA"/>
</dbReference>